<evidence type="ECO:0000256" key="2">
    <source>
        <dbReference type="ARBA" id="ARBA00022692"/>
    </source>
</evidence>
<evidence type="ECO:0000256" key="5">
    <source>
        <dbReference type="ARBA" id="ARBA00022989"/>
    </source>
</evidence>
<dbReference type="GO" id="GO:0007156">
    <property type="term" value="P:homophilic cell adhesion via plasma membrane adhesion molecules"/>
    <property type="evidence" value="ECO:0007669"/>
    <property type="project" value="InterPro"/>
</dbReference>
<accession>A0A6J8DYN7</accession>
<dbReference type="InterPro" id="IPR002126">
    <property type="entry name" value="Cadherin-like_dom"/>
</dbReference>
<organism evidence="11 12">
    <name type="scientific">Mytilus coruscus</name>
    <name type="common">Sea mussel</name>
    <dbReference type="NCBI Taxonomy" id="42192"/>
    <lineage>
        <taxon>Eukaryota</taxon>
        <taxon>Metazoa</taxon>
        <taxon>Spiralia</taxon>
        <taxon>Lophotrochozoa</taxon>
        <taxon>Mollusca</taxon>
        <taxon>Bivalvia</taxon>
        <taxon>Autobranchia</taxon>
        <taxon>Pteriomorphia</taxon>
        <taxon>Mytilida</taxon>
        <taxon>Mytiloidea</taxon>
        <taxon>Mytilidae</taxon>
        <taxon>Mytilinae</taxon>
        <taxon>Mytilus</taxon>
    </lineage>
</organism>
<evidence type="ECO:0000313" key="11">
    <source>
        <dbReference type="EMBL" id="CAC5411930.1"/>
    </source>
</evidence>
<evidence type="ECO:0000256" key="8">
    <source>
        <dbReference type="SAM" id="MobiDB-lite"/>
    </source>
</evidence>
<feature type="transmembrane region" description="Helical" evidence="9">
    <location>
        <begin position="12"/>
        <end position="37"/>
    </location>
</feature>
<evidence type="ECO:0000259" key="10">
    <source>
        <dbReference type="PROSITE" id="PS50268"/>
    </source>
</evidence>
<protein>
    <recommendedName>
        <fullName evidence="10">Cadherin domain-containing protein</fullName>
    </recommendedName>
</protein>
<feature type="domain" description="Cadherin" evidence="10">
    <location>
        <begin position="717"/>
        <end position="796"/>
    </location>
</feature>
<evidence type="ECO:0000256" key="6">
    <source>
        <dbReference type="ARBA" id="ARBA00023136"/>
    </source>
</evidence>
<evidence type="ECO:0000313" key="12">
    <source>
        <dbReference type="Proteomes" id="UP000507470"/>
    </source>
</evidence>
<dbReference type="PROSITE" id="PS50268">
    <property type="entry name" value="CADHERIN_2"/>
    <property type="match status" value="3"/>
</dbReference>
<keyword evidence="6 9" id="KW-0472">Membrane</keyword>
<gene>
    <name evidence="11" type="ORF">MCOR_44969</name>
</gene>
<comment type="subcellular location">
    <subcellularLocation>
        <location evidence="1">Membrane</location>
    </subcellularLocation>
</comment>
<dbReference type="AlphaFoldDB" id="A0A6J8DYN7"/>
<feature type="transmembrane region" description="Helical" evidence="9">
    <location>
        <begin position="932"/>
        <end position="952"/>
    </location>
</feature>
<feature type="region of interest" description="Disordered" evidence="8">
    <location>
        <begin position="1049"/>
        <end position="1069"/>
    </location>
</feature>
<proteinExistence type="predicted"/>
<feature type="domain" description="Cadherin" evidence="10">
    <location>
        <begin position="588"/>
        <end position="692"/>
    </location>
</feature>
<reference evidence="11 12" key="1">
    <citation type="submission" date="2020-06" db="EMBL/GenBank/DDBJ databases">
        <authorList>
            <person name="Li R."/>
            <person name="Bekaert M."/>
        </authorList>
    </citation>
    <scope>NUCLEOTIDE SEQUENCE [LARGE SCALE GENOMIC DNA]</scope>
    <source>
        <strain evidence="12">wild</strain>
    </source>
</reference>
<dbReference type="CDD" id="cd11304">
    <property type="entry name" value="Cadherin_repeat"/>
    <property type="match status" value="5"/>
</dbReference>
<evidence type="ECO:0000256" key="7">
    <source>
        <dbReference type="PROSITE-ProRule" id="PRU00043"/>
    </source>
</evidence>
<dbReference type="PRINTS" id="PR00205">
    <property type="entry name" value="CADHERIN"/>
</dbReference>
<keyword evidence="12" id="KW-1185">Reference proteome</keyword>
<feature type="domain" description="Cadherin" evidence="10">
    <location>
        <begin position="797"/>
        <end position="902"/>
    </location>
</feature>
<dbReference type="GO" id="GO:0005509">
    <property type="term" value="F:calcium ion binding"/>
    <property type="evidence" value="ECO:0007669"/>
    <property type="project" value="UniProtKB-UniRule"/>
</dbReference>
<dbReference type="Proteomes" id="UP000507470">
    <property type="component" value="Unassembled WGS sequence"/>
</dbReference>
<evidence type="ECO:0000256" key="3">
    <source>
        <dbReference type="ARBA" id="ARBA00022737"/>
    </source>
</evidence>
<dbReference type="PANTHER" id="PTHR24026:SF126">
    <property type="entry name" value="PROTOCADHERIN FAT 4"/>
    <property type="match status" value="1"/>
</dbReference>
<dbReference type="OrthoDB" id="6090473at2759"/>
<dbReference type="InterPro" id="IPR020894">
    <property type="entry name" value="Cadherin_CS"/>
</dbReference>
<dbReference type="Gene3D" id="2.60.40.60">
    <property type="entry name" value="Cadherins"/>
    <property type="match status" value="5"/>
</dbReference>
<evidence type="ECO:0000256" key="1">
    <source>
        <dbReference type="ARBA" id="ARBA00004370"/>
    </source>
</evidence>
<name>A0A6J8DYN7_MYTCO</name>
<keyword evidence="2 9" id="KW-0812">Transmembrane</keyword>
<keyword evidence="5 9" id="KW-1133">Transmembrane helix</keyword>
<dbReference type="GO" id="GO:0005886">
    <property type="term" value="C:plasma membrane"/>
    <property type="evidence" value="ECO:0007669"/>
    <property type="project" value="UniProtKB-SubCell"/>
</dbReference>
<dbReference type="SMART" id="SM00112">
    <property type="entry name" value="CA"/>
    <property type="match status" value="5"/>
</dbReference>
<feature type="region of interest" description="Disordered" evidence="8">
    <location>
        <begin position="965"/>
        <end position="988"/>
    </location>
</feature>
<evidence type="ECO:0000256" key="4">
    <source>
        <dbReference type="ARBA" id="ARBA00022837"/>
    </source>
</evidence>
<dbReference type="PANTHER" id="PTHR24026">
    <property type="entry name" value="FAT ATYPICAL CADHERIN-RELATED"/>
    <property type="match status" value="1"/>
</dbReference>
<evidence type="ECO:0000256" key="9">
    <source>
        <dbReference type="SAM" id="Phobius"/>
    </source>
</evidence>
<sequence>MSKPVNSGQLSTQMFAGLYTGICLLIFVIVGSTIIIIRKKQSGNRNIDRNIEMNNVPVNNGVDYDYIDESLLNDNNPQQVRTENIPNNLISTSTVQSSGTVDDGYLNPYNALSDDWKQHAHVYNDGDDNQLPEQNDGYLQPYQPLTTNWQQQAHVYKDVEECYTQCTSTDYAGVGDPGSRTQKYNNKIGWGYVIRLPDFVFPCCGVVENWEVFVQDAGDLQMQVWRTSGSQEQLVGENVLAATIGSVANELLFNIAVPEQITVVPGDAIGWQTAGVEVLTYEDTETLEKMIYHDESMPDVPVAGKHTFPKNSLKKRMYAVKAYLAAGTPPQFTNLPASLSITDAVFPGSTVFTPTMSDVNAGDTHNYTHAGSLPSYFSIDPTSGIVKVAKALVPATFNIYMVVTDVCGLQDIQQLTVTVIGPNHAPTLENMPGIAHVMEDAVIETLVYNLTVTDSDPISCSIADTVPSNAPFLFKIHGTASEYGIYLRSEANLSYSLQNSYELNITCDDSTLWSSGVVYVYVQPNTPPVFTNLPGNTTVSGLLTTGTPFFDVVASDAEDTFLIFTMTCGSTSCPFSVSVDRNNPPVINNLPSSLFLPEDTSPMTSILSFTVTDSDVMDSLSCLIDIQPTSGYLIFTFNSTSLTLYTKQGAVLDYELINDKTYNITFTVSDNTDSVFGSVVITIQDMNDSPIFQASALYLWVNESQAHTIIGQLPPYVDQDIGDSILYRLMNGSGVGYVSVNDSTGIMSFSLDYDSDQSSMPSAINLNIDIEDKGGLTDTCFVTIYIQDINDNAPVFSSTAYVFTVNSNTPFGSSIGSTTATDIDDGSNSMISYRVDPSSSLNGSFIVSNNGLIVLLTSFSTLPVNSMLTFKVIAEDGGLPSLSAEVTVTVIVASPNTSQPTSQQTNVSYQNTLIASASETGNPQNFTNTTEWTVLVAVSAVGAVLLLILLACQFHQCRSRSDEPKFQEVPQKQVTPKPLPTLHRVKSSSMRDNDFWNQGAEGNEHPPVRRAMSQKMLSLTGLSNSHSRVSSLRTVTEDYDNMPRIVKTTGVRESPGSRGLASERTSLRF</sequence>
<dbReference type="EMBL" id="CACVKT020007931">
    <property type="protein sequence ID" value="CAC5411930.1"/>
    <property type="molecule type" value="Genomic_DNA"/>
</dbReference>
<dbReference type="Pfam" id="PF00028">
    <property type="entry name" value="Cadherin"/>
    <property type="match status" value="1"/>
</dbReference>
<dbReference type="InterPro" id="IPR015919">
    <property type="entry name" value="Cadherin-like_sf"/>
</dbReference>
<keyword evidence="3" id="KW-0677">Repeat</keyword>
<dbReference type="PROSITE" id="PS00232">
    <property type="entry name" value="CADHERIN_1"/>
    <property type="match status" value="1"/>
</dbReference>
<keyword evidence="4 7" id="KW-0106">Calcium</keyword>
<dbReference type="SUPFAM" id="SSF49313">
    <property type="entry name" value="Cadherin-like"/>
    <property type="match status" value="5"/>
</dbReference>